<keyword evidence="1" id="KW-1133">Transmembrane helix</keyword>
<keyword evidence="4" id="KW-1185">Reference proteome</keyword>
<dbReference type="InterPro" id="IPR000073">
    <property type="entry name" value="AB_hydrolase_1"/>
</dbReference>
<dbReference type="SUPFAM" id="SSF53474">
    <property type="entry name" value="alpha/beta-Hydrolases"/>
    <property type="match status" value="1"/>
</dbReference>
<name>A0A5E4PEG0_9COXI</name>
<keyword evidence="1" id="KW-0472">Membrane</keyword>
<proteinExistence type="predicted"/>
<dbReference type="OrthoDB" id="9767934at2"/>
<protein>
    <submittedName>
        <fullName evidence="3">Poly-beta-hydroxybutyrate polymerase</fullName>
    </submittedName>
</protein>
<keyword evidence="1" id="KW-0812">Transmembrane</keyword>
<evidence type="ECO:0000256" key="1">
    <source>
        <dbReference type="SAM" id="Phobius"/>
    </source>
</evidence>
<evidence type="ECO:0000259" key="2">
    <source>
        <dbReference type="Pfam" id="PF00561"/>
    </source>
</evidence>
<sequence length="349" mass="40202">MTGIGRYIMKDDVVFLEKTAKGLFELSQVHKLEYQYNTRKKVYECGKVKLYHYQPKEKKPHSIPVLVVFATVNRPEILDLFPDHSFIGGLLDNGMDVYLLDWGYPDAGDYAISINDYITHYLHLCVQQVIERSRQPRINLAGICQGGLICLCYSILFQTIKKLVLISAPVDFQTEDNVIGKIFKKIDVEALIRLTGNIPGMWLTQFFISLRPFELVGKKYLRYLDKIEDKSLTERFLRVEKWLYDAPDQTAASFRSLISDFYQRNKLVKGTYQVNGKRIKLKNLAVPVFNVMASEDEIVPVSATRVLKDYVDPSLYIEKLYPSGHIGIYISDRVGKSMPHDIAVWLKDI</sequence>
<dbReference type="Proteomes" id="UP000324194">
    <property type="component" value="Chromosome 1"/>
</dbReference>
<reference evidence="3 4" key="1">
    <citation type="submission" date="2019-08" db="EMBL/GenBank/DDBJ databases">
        <authorList>
            <person name="Guy L."/>
        </authorList>
    </citation>
    <scope>NUCLEOTIDE SEQUENCE [LARGE SCALE GENOMIC DNA]</scope>
    <source>
        <strain evidence="3 4">SGT-108</strain>
    </source>
</reference>
<dbReference type="PANTHER" id="PTHR36837:SF2">
    <property type="entry name" value="POLY(3-HYDROXYALKANOATE) POLYMERASE SUBUNIT PHAC"/>
    <property type="match status" value="1"/>
</dbReference>
<dbReference type="InterPro" id="IPR029058">
    <property type="entry name" value="AB_hydrolase_fold"/>
</dbReference>
<evidence type="ECO:0000313" key="4">
    <source>
        <dbReference type="Proteomes" id="UP000324194"/>
    </source>
</evidence>
<dbReference type="Gene3D" id="3.40.50.1820">
    <property type="entry name" value="alpha/beta hydrolase"/>
    <property type="match status" value="1"/>
</dbReference>
<dbReference type="PANTHER" id="PTHR36837">
    <property type="entry name" value="POLY(3-HYDROXYALKANOATE) POLYMERASE SUBUNIT PHAC"/>
    <property type="match status" value="1"/>
</dbReference>
<accession>A0A5E4PEG0</accession>
<feature type="domain" description="AB hydrolase-1" evidence="2">
    <location>
        <begin position="79"/>
        <end position="327"/>
    </location>
</feature>
<dbReference type="AlphaFoldDB" id="A0A5E4PEG0"/>
<feature type="transmembrane region" description="Helical" evidence="1">
    <location>
        <begin position="138"/>
        <end position="157"/>
    </location>
</feature>
<dbReference type="KEGG" id="asip:AQUSIP_00790"/>
<dbReference type="InterPro" id="IPR051321">
    <property type="entry name" value="PHA/PHB_synthase"/>
</dbReference>
<dbReference type="Pfam" id="PF00561">
    <property type="entry name" value="Abhydrolase_1"/>
    <property type="match status" value="1"/>
</dbReference>
<organism evidence="3 4">
    <name type="scientific">Aquicella siphonis</name>
    <dbReference type="NCBI Taxonomy" id="254247"/>
    <lineage>
        <taxon>Bacteria</taxon>
        <taxon>Pseudomonadati</taxon>
        <taxon>Pseudomonadota</taxon>
        <taxon>Gammaproteobacteria</taxon>
        <taxon>Legionellales</taxon>
        <taxon>Coxiellaceae</taxon>
        <taxon>Aquicella</taxon>
    </lineage>
</organism>
<evidence type="ECO:0000313" key="3">
    <source>
        <dbReference type="EMBL" id="VVC74807.1"/>
    </source>
</evidence>
<dbReference type="EMBL" id="LR699119">
    <property type="protein sequence ID" value="VVC74807.1"/>
    <property type="molecule type" value="Genomic_DNA"/>
</dbReference>
<gene>
    <name evidence="3" type="primary">phbC_1</name>
    <name evidence="3" type="ORF">AQUSIP_00790</name>
</gene>